<feature type="transmembrane region" description="Helical" evidence="1">
    <location>
        <begin position="39"/>
        <end position="59"/>
    </location>
</feature>
<keyword evidence="1" id="KW-0472">Membrane</keyword>
<dbReference type="AlphaFoldDB" id="A0A017TFD2"/>
<evidence type="ECO:0000256" key="1">
    <source>
        <dbReference type="SAM" id="Phobius"/>
    </source>
</evidence>
<sequence length="82" mass="9362">MGLFEITIAAAVLVIVAFQLYLTVRVFRSSMYEQKQKVWQAQLIWLVPIIGAGLVFSILQEDDRAEKEARRAERDASQHLKG</sequence>
<protein>
    <submittedName>
        <fullName evidence="2">Uncharacterized protein</fullName>
    </submittedName>
</protein>
<dbReference type="Proteomes" id="UP000019678">
    <property type="component" value="Unassembled WGS sequence"/>
</dbReference>
<accession>A0A017TFD2</accession>
<dbReference type="OrthoDB" id="5525047at2"/>
<evidence type="ECO:0000313" key="3">
    <source>
        <dbReference type="Proteomes" id="UP000019678"/>
    </source>
</evidence>
<keyword evidence="1" id="KW-1133">Transmembrane helix</keyword>
<dbReference type="STRING" id="1192034.CAP_8108"/>
<gene>
    <name evidence="2" type="ORF">CAP_8108</name>
</gene>
<comment type="caution">
    <text evidence="2">The sequence shown here is derived from an EMBL/GenBank/DDBJ whole genome shotgun (WGS) entry which is preliminary data.</text>
</comment>
<name>A0A017TFD2_9BACT</name>
<proteinExistence type="predicted"/>
<dbReference type="RefSeq" id="WP_044237049.1">
    <property type="nucleotide sequence ID" value="NZ_ASRX01000008.1"/>
</dbReference>
<keyword evidence="3" id="KW-1185">Reference proteome</keyword>
<organism evidence="2 3">
    <name type="scientific">Chondromyces apiculatus DSM 436</name>
    <dbReference type="NCBI Taxonomy" id="1192034"/>
    <lineage>
        <taxon>Bacteria</taxon>
        <taxon>Pseudomonadati</taxon>
        <taxon>Myxococcota</taxon>
        <taxon>Polyangia</taxon>
        <taxon>Polyangiales</taxon>
        <taxon>Polyangiaceae</taxon>
        <taxon>Chondromyces</taxon>
    </lineage>
</organism>
<feature type="transmembrane region" description="Helical" evidence="1">
    <location>
        <begin position="6"/>
        <end position="27"/>
    </location>
</feature>
<dbReference type="EMBL" id="ASRX01000008">
    <property type="protein sequence ID" value="EYF07607.1"/>
    <property type="molecule type" value="Genomic_DNA"/>
</dbReference>
<keyword evidence="1" id="KW-0812">Transmembrane</keyword>
<reference evidence="2 3" key="1">
    <citation type="submission" date="2013-05" db="EMBL/GenBank/DDBJ databases">
        <title>Genome assembly of Chondromyces apiculatus DSM 436.</title>
        <authorList>
            <person name="Sharma G."/>
            <person name="Khatri I."/>
            <person name="Kaur C."/>
            <person name="Mayilraj S."/>
            <person name="Subramanian S."/>
        </authorList>
    </citation>
    <scope>NUCLEOTIDE SEQUENCE [LARGE SCALE GENOMIC DNA]</scope>
    <source>
        <strain evidence="2 3">DSM 436</strain>
    </source>
</reference>
<evidence type="ECO:0000313" key="2">
    <source>
        <dbReference type="EMBL" id="EYF07607.1"/>
    </source>
</evidence>